<dbReference type="PANTHER" id="PTHR38471">
    <property type="entry name" value="FOUR HELIX BUNDLE PROTEIN"/>
    <property type="match status" value="1"/>
</dbReference>
<dbReference type="InterPro" id="IPR012657">
    <property type="entry name" value="23S_rRNA-intervening_sequence"/>
</dbReference>
<evidence type="ECO:0000313" key="1">
    <source>
        <dbReference type="EMBL" id="VAW32500.1"/>
    </source>
</evidence>
<proteinExistence type="predicted"/>
<dbReference type="PIRSF" id="PIRSF035652">
    <property type="entry name" value="CHP02436"/>
    <property type="match status" value="1"/>
</dbReference>
<dbReference type="AlphaFoldDB" id="A0A3B0UU76"/>
<organism evidence="1">
    <name type="scientific">hydrothermal vent metagenome</name>
    <dbReference type="NCBI Taxonomy" id="652676"/>
    <lineage>
        <taxon>unclassified sequences</taxon>
        <taxon>metagenomes</taxon>
        <taxon>ecological metagenomes</taxon>
    </lineage>
</organism>
<gene>
    <name evidence="1" type="ORF">MNBD_CHLOROFLEXI01-2352</name>
</gene>
<dbReference type="Pfam" id="PF05635">
    <property type="entry name" value="23S_rRNA_IVP"/>
    <property type="match status" value="1"/>
</dbReference>
<accession>A0A3B0UU76</accession>
<dbReference type="PANTHER" id="PTHR38471:SF2">
    <property type="entry name" value="FOUR HELIX BUNDLE PROTEIN"/>
    <property type="match status" value="1"/>
</dbReference>
<name>A0A3B0UU76_9ZZZZ</name>
<reference evidence="1" key="1">
    <citation type="submission" date="2018-06" db="EMBL/GenBank/DDBJ databases">
        <authorList>
            <person name="Zhirakovskaya E."/>
        </authorList>
    </citation>
    <scope>NUCLEOTIDE SEQUENCE</scope>
</reference>
<dbReference type="EMBL" id="UOEU01000365">
    <property type="protein sequence ID" value="VAW32500.1"/>
    <property type="molecule type" value="Genomic_DNA"/>
</dbReference>
<dbReference type="Gene3D" id="1.20.1440.60">
    <property type="entry name" value="23S rRNA-intervening sequence"/>
    <property type="match status" value="1"/>
</dbReference>
<dbReference type="InterPro" id="IPR036583">
    <property type="entry name" value="23S_rRNA_IVS_sf"/>
</dbReference>
<protein>
    <submittedName>
        <fullName evidence="1">Four helix bundle protein</fullName>
    </submittedName>
</protein>
<dbReference type="SUPFAM" id="SSF158446">
    <property type="entry name" value="IVS-encoded protein-like"/>
    <property type="match status" value="1"/>
</dbReference>
<feature type="non-terminal residue" evidence="1">
    <location>
        <position position="1"/>
    </location>
</feature>
<dbReference type="NCBIfam" id="TIGR02436">
    <property type="entry name" value="four helix bundle protein"/>
    <property type="match status" value="1"/>
</dbReference>
<sequence length="96" mass="10451">LPDTKAGRLIAGQILRSGTSPAPNYAEARGAESSADFIHKLKVAHKELNETEVWLQIIIASKWQSREKLAPLLDECGQLARILSASIKTARKSGTK</sequence>